<evidence type="ECO:0000313" key="4">
    <source>
        <dbReference type="EMBL" id="OQO13153.1"/>
    </source>
</evidence>
<dbReference type="EMBL" id="NAJO01000004">
    <property type="protein sequence ID" value="OQO13153.1"/>
    <property type="molecule type" value="Genomic_DNA"/>
</dbReference>
<reference evidence="5" key="1">
    <citation type="submission" date="2017-03" db="EMBL/GenBank/DDBJ databases">
        <title>Genomes of endolithic fungi from Antarctica.</title>
        <authorList>
            <person name="Coleine C."/>
            <person name="Masonjones S."/>
            <person name="Stajich J.E."/>
        </authorList>
    </citation>
    <scope>NUCLEOTIDE SEQUENCE [LARGE SCALE GENOMIC DNA]</scope>
    <source>
        <strain evidence="5">CCFEE 5527</strain>
    </source>
</reference>
<feature type="region of interest" description="Disordered" evidence="1">
    <location>
        <begin position="160"/>
        <end position="228"/>
    </location>
</feature>
<dbReference type="GO" id="GO:0000324">
    <property type="term" value="C:fungal-type vacuole"/>
    <property type="evidence" value="ECO:0007669"/>
    <property type="project" value="TreeGrafter"/>
</dbReference>
<dbReference type="InParanoid" id="A0A1V8TP42"/>
<evidence type="ECO:0000256" key="1">
    <source>
        <dbReference type="SAM" id="MobiDB-lite"/>
    </source>
</evidence>
<sequence>MARQSRRMRLFAVLALTIAPLATAQITGNLPDLSTVTQTTASSSASSTETSATTEATTTNPSSTVPESSTSVFATTGSVNSGNGIRISDLPTIAGAGIPTLVIPYTAAAPFMQQSKLPEGTVFIVVGAVLAFMGACVLFWRGLVAWSINRSVRKSAMASIRGSEKDGRSWGGSTGYDAVAGKRGKHGNTSANRNHDAGSSMSLDALTSTGKPLRGRHAEPSAPGPEGLFFSPTAQARHTSWGGDPSRPVVELNHQRSSTYLPAGYYASPSSHAPTHTILGGNAGDRTSLAPYPRHAESTTSQNRASRQSRDMRDAGRGNRTSYMDVGARNSYLDPASGQGLGARTSNSDMGGSSRAPSAYFEDLLEEHGTGPRERF</sequence>
<feature type="compositionally biased region" description="Basic and acidic residues" evidence="1">
    <location>
        <begin position="366"/>
        <end position="376"/>
    </location>
</feature>
<protein>
    <recommendedName>
        <fullName evidence="6">Vacuolar membrane protein</fullName>
    </recommendedName>
</protein>
<evidence type="ECO:0000256" key="3">
    <source>
        <dbReference type="SAM" id="SignalP"/>
    </source>
</evidence>
<gene>
    <name evidence="4" type="ORF">B0A48_02617</name>
</gene>
<organism evidence="4 5">
    <name type="scientific">Cryoendolithus antarcticus</name>
    <dbReference type="NCBI Taxonomy" id="1507870"/>
    <lineage>
        <taxon>Eukaryota</taxon>
        <taxon>Fungi</taxon>
        <taxon>Dikarya</taxon>
        <taxon>Ascomycota</taxon>
        <taxon>Pezizomycotina</taxon>
        <taxon>Dothideomycetes</taxon>
        <taxon>Dothideomycetidae</taxon>
        <taxon>Cladosporiales</taxon>
        <taxon>Cladosporiaceae</taxon>
        <taxon>Cryoendolithus</taxon>
    </lineage>
</organism>
<dbReference type="STRING" id="1507870.A0A1V8TP42"/>
<comment type="caution">
    <text evidence="4">The sequence shown here is derived from an EMBL/GenBank/DDBJ whole genome shotgun (WGS) entry which is preliminary data.</text>
</comment>
<evidence type="ECO:0000256" key="2">
    <source>
        <dbReference type="SAM" id="Phobius"/>
    </source>
</evidence>
<keyword evidence="2" id="KW-0812">Transmembrane</keyword>
<feature type="compositionally biased region" description="Basic and acidic residues" evidence="1">
    <location>
        <begin position="308"/>
        <end position="317"/>
    </location>
</feature>
<dbReference type="PANTHER" id="PTHR36089:SF1">
    <property type="entry name" value="CHITIN SYNTHASE 3 COMPLEX PROTEIN CSI2-RELATED"/>
    <property type="match status" value="1"/>
</dbReference>
<feature type="signal peptide" evidence="3">
    <location>
        <begin position="1"/>
        <end position="24"/>
    </location>
</feature>
<proteinExistence type="predicted"/>
<dbReference type="OrthoDB" id="4065319at2759"/>
<name>A0A1V8TP42_9PEZI</name>
<keyword evidence="3" id="KW-0732">Signal</keyword>
<dbReference type="InterPro" id="IPR051009">
    <property type="entry name" value="PRM"/>
</dbReference>
<feature type="region of interest" description="Disordered" evidence="1">
    <location>
        <begin position="40"/>
        <end position="71"/>
    </location>
</feature>
<dbReference type="AlphaFoldDB" id="A0A1V8TP42"/>
<feature type="chain" id="PRO_5012461183" description="Vacuolar membrane protein" evidence="3">
    <location>
        <begin position="25"/>
        <end position="376"/>
    </location>
</feature>
<feature type="region of interest" description="Disordered" evidence="1">
    <location>
        <begin position="276"/>
        <end position="376"/>
    </location>
</feature>
<dbReference type="Proteomes" id="UP000192596">
    <property type="component" value="Unassembled WGS sequence"/>
</dbReference>
<keyword evidence="2" id="KW-0472">Membrane</keyword>
<feature type="transmembrane region" description="Helical" evidence="2">
    <location>
        <begin position="122"/>
        <end position="144"/>
    </location>
</feature>
<keyword evidence="2" id="KW-1133">Transmembrane helix</keyword>
<dbReference type="PANTHER" id="PTHR36089">
    <property type="entry name" value="CHITIN SYNTHASE 3 COMPLEX PROTEIN CSI2-RELATED"/>
    <property type="match status" value="1"/>
</dbReference>
<accession>A0A1V8TP42</accession>
<feature type="compositionally biased region" description="Polar residues" evidence="1">
    <location>
        <begin position="187"/>
        <end position="210"/>
    </location>
</feature>
<keyword evidence="5" id="KW-1185">Reference proteome</keyword>
<evidence type="ECO:0000313" key="5">
    <source>
        <dbReference type="Proteomes" id="UP000192596"/>
    </source>
</evidence>
<evidence type="ECO:0008006" key="6">
    <source>
        <dbReference type="Google" id="ProtNLM"/>
    </source>
</evidence>